<feature type="domain" description="HTH merR-type" evidence="1">
    <location>
        <begin position="3"/>
        <end position="36"/>
    </location>
</feature>
<dbReference type="Gene3D" id="1.10.1660.10">
    <property type="match status" value="1"/>
</dbReference>
<protein>
    <recommendedName>
        <fullName evidence="1">HTH merR-type domain-containing protein</fullName>
    </recommendedName>
</protein>
<dbReference type="EMBL" id="BARV01005172">
    <property type="protein sequence ID" value="GAI12006.1"/>
    <property type="molecule type" value="Genomic_DNA"/>
</dbReference>
<dbReference type="AlphaFoldDB" id="X1M1T9"/>
<organism evidence="2">
    <name type="scientific">marine sediment metagenome</name>
    <dbReference type="NCBI Taxonomy" id="412755"/>
    <lineage>
        <taxon>unclassified sequences</taxon>
        <taxon>metagenomes</taxon>
        <taxon>ecological metagenomes</taxon>
    </lineage>
</organism>
<reference evidence="2" key="1">
    <citation type="journal article" date="2014" name="Front. Microbiol.">
        <title>High frequency of phylogenetically diverse reductive dehalogenase-homologous genes in deep subseafloor sedimentary metagenomes.</title>
        <authorList>
            <person name="Kawai M."/>
            <person name="Futagami T."/>
            <person name="Toyoda A."/>
            <person name="Takaki Y."/>
            <person name="Nishi S."/>
            <person name="Hori S."/>
            <person name="Arai W."/>
            <person name="Tsubouchi T."/>
            <person name="Morono Y."/>
            <person name="Uchiyama I."/>
            <person name="Ito T."/>
            <person name="Fujiyama A."/>
            <person name="Inagaki F."/>
            <person name="Takami H."/>
        </authorList>
    </citation>
    <scope>NUCLEOTIDE SEQUENCE</scope>
    <source>
        <strain evidence="2">Expedition CK06-06</strain>
    </source>
</reference>
<dbReference type="InterPro" id="IPR009061">
    <property type="entry name" value="DNA-bd_dom_put_sf"/>
</dbReference>
<evidence type="ECO:0000259" key="1">
    <source>
        <dbReference type="Pfam" id="PF00376"/>
    </source>
</evidence>
<gene>
    <name evidence="2" type="ORF">S06H3_10923</name>
</gene>
<dbReference type="GO" id="GO:0003677">
    <property type="term" value="F:DNA binding"/>
    <property type="evidence" value="ECO:0007669"/>
    <property type="project" value="InterPro"/>
</dbReference>
<dbReference type="GO" id="GO:0006355">
    <property type="term" value="P:regulation of DNA-templated transcription"/>
    <property type="evidence" value="ECO:0007669"/>
    <property type="project" value="InterPro"/>
</dbReference>
<dbReference type="SUPFAM" id="SSF46955">
    <property type="entry name" value="Putative DNA-binding domain"/>
    <property type="match status" value="1"/>
</dbReference>
<dbReference type="Pfam" id="PF00376">
    <property type="entry name" value="MerR"/>
    <property type="match status" value="1"/>
</dbReference>
<dbReference type="InterPro" id="IPR000551">
    <property type="entry name" value="MerR-type_HTH_dom"/>
</dbReference>
<feature type="non-terminal residue" evidence="2">
    <location>
        <position position="1"/>
    </location>
</feature>
<accession>X1M1T9</accession>
<proteinExistence type="predicted"/>
<evidence type="ECO:0000313" key="2">
    <source>
        <dbReference type="EMBL" id="GAI12006.1"/>
    </source>
</evidence>
<sequence>GLTIAQAARTTGLSARTIRRYIKSGRISAQVIPGGHGKEFRIATIPEELTRQRTIDKQPGQTIDIIGELLDKNLQLAVQLGVATERIRTLEKRFQDET</sequence>
<name>X1M1T9_9ZZZZ</name>
<comment type="caution">
    <text evidence="2">The sequence shown here is derived from an EMBL/GenBank/DDBJ whole genome shotgun (WGS) entry which is preliminary data.</text>
</comment>